<dbReference type="Proteomes" id="UP000287027">
    <property type="component" value="Chromosome"/>
</dbReference>
<evidence type="ECO:0000313" key="2">
    <source>
        <dbReference type="Proteomes" id="UP000287027"/>
    </source>
</evidence>
<organism evidence="1 2">
    <name type="scientific">Acetobacter oryzoeni</name>
    <dbReference type="NCBI Taxonomy" id="2500548"/>
    <lineage>
        <taxon>Bacteria</taxon>
        <taxon>Pseudomonadati</taxon>
        <taxon>Pseudomonadota</taxon>
        <taxon>Alphaproteobacteria</taxon>
        <taxon>Acetobacterales</taxon>
        <taxon>Acetobacteraceae</taxon>
        <taxon>Acetobacter</taxon>
    </lineage>
</organism>
<name>A0A5B9GKC5_9PROT</name>
<sequence length="154" mass="16319">MRTFDYTVSAEGADKGKSFVITRMDAFTADKWARHAVQSAIRGGARIGATLADSGMAGLASVGLEIFGFMDEADLDRAFDKLIACVKIRTDPANPNMTRAVIASDFEEPDTLGLVRGAAFDCHVGFLLAAARQLSPLVAALLPTESPVENQSPA</sequence>
<evidence type="ECO:0000313" key="1">
    <source>
        <dbReference type="EMBL" id="QEE85979.1"/>
    </source>
</evidence>
<protein>
    <submittedName>
        <fullName evidence="1">Uncharacterized protein</fullName>
    </submittedName>
</protein>
<dbReference type="RefSeq" id="WP_088364719.1">
    <property type="nucleotide sequence ID" value="NZ_CP042808.1"/>
</dbReference>
<dbReference type="EMBL" id="CP042808">
    <property type="protein sequence ID" value="QEE85979.1"/>
    <property type="molecule type" value="Genomic_DNA"/>
</dbReference>
<proteinExistence type="predicted"/>
<dbReference type="KEGG" id="aoy:EOV40_009850"/>
<keyword evidence="2" id="KW-1185">Reference proteome</keyword>
<gene>
    <name evidence="1" type="ORF">EOV40_009850</name>
</gene>
<reference evidence="1 2" key="1">
    <citation type="submission" date="2019-08" db="EMBL/GenBank/DDBJ databases">
        <title>Acetobacter oryzioeni sp. nov., isolated from Korean rice wine vinegar.</title>
        <authorList>
            <person name="Baek J.H."/>
            <person name="Kim K.H."/>
            <person name="Jeon C.O."/>
            <person name="Han D.M."/>
        </authorList>
    </citation>
    <scope>NUCLEOTIDE SEQUENCE [LARGE SCALE GENOMIC DNA]</scope>
    <source>
        <strain evidence="1 2">B6</strain>
    </source>
</reference>
<dbReference type="AlphaFoldDB" id="A0A5B9GKC5"/>
<accession>A0A5B9GKC5</accession>